<dbReference type="RefSeq" id="WP_280106200.1">
    <property type="nucleotide sequence ID" value="NZ_CP122961.1"/>
</dbReference>
<reference evidence="2" key="1">
    <citation type="submission" date="2023-04" db="EMBL/GenBank/DDBJ databases">
        <title>Complete genome sequence of Halomonas alkaliantarctica MSP3 isolated from marine sediment, Jeju Island.</title>
        <authorList>
            <person name="Park S.-J."/>
        </authorList>
    </citation>
    <scope>NUCLEOTIDE SEQUENCE</scope>
    <source>
        <strain evidence="2">MSP3</strain>
    </source>
</reference>
<dbReference type="EMBL" id="CP122961">
    <property type="protein sequence ID" value="WGI26587.1"/>
    <property type="molecule type" value="Genomic_DNA"/>
</dbReference>
<name>A0ABY8LSM2_9GAMM</name>
<gene>
    <name evidence="2" type="ORF">QEN58_05885</name>
</gene>
<evidence type="ECO:0000313" key="3">
    <source>
        <dbReference type="Proteomes" id="UP001179830"/>
    </source>
</evidence>
<keyword evidence="3" id="KW-1185">Reference proteome</keyword>
<feature type="compositionally biased region" description="Basic and acidic residues" evidence="1">
    <location>
        <begin position="81"/>
        <end position="95"/>
    </location>
</feature>
<organism evidence="2 3">
    <name type="scientific">Halomonas alkaliantarctica</name>
    <dbReference type="NCBI Taxonomy" id="232346"/>
    <lineage>
        <taxon>Bacteria</taxon>
        <taxon>Pseudomonadati</taxon>
        <taxon>Pseudomonadota</taxon>
        <taxon>Gammaproteobacteria</taxon>
        <taxon>Oceanospirillales</taxon>
        <taxon>Halomonadaceae</taxon>
        <taxon>Halomonas</taxon>
    </lineage>
</organism>
<sequence>MDIYDLFRDSVSIEKLSGETLGPVKGLVQKGKIQLQAKHPLEPGDILVREMPFGEPERYVVNDPGFMQGIDDDTSHFQAEVTRESKANGRGDKVGGDSSPRPAPITYIVSGAHARFNQNSTDNSINVTVEAGESLFEDLKSELRSNVTDPQRLDELLSLVSDMQASQHDSKSLSEKLGQFISKSADIMTIIAPFVPALTGLATGAS</sequence>
<feature type="region of interest" description="Disordered" evidence="1">
    <location>
        <begin position="81"/>
        <end position="102"/>
    </location>
</feature>
<evidence type="ECO:0000313" key="2">
    <source>
        <dbReference type="EMBL" id="WGI26587.1"/>
    </source>
</evidence>
<evidence type="ECO:0000256" key="1">
    <source>
        <dbReference type="SAM" id="MobiDB-lite"/>
    </source>
</evidence>
<protein>
    <submittedName>
        <fullName evidence="2">Uncharacterized protein</fullName>
    </submittedName>
</protein>
<accession>A0ABY8LSM2</accession>
<proteinExistence type="predicted"/>
<dbReference type="Proteomes" id="UP001179830">
    <property type="component" value="Chromosome"/>
</dbReference>